<evidence type="ECO:0000313" key="2">
    <source>
        <dbReference type="Proteomes" id="UP000070319"/>
    </source>
</evidence>
<organism evidence="1">
    <name type="scientific">Bacteroides intestinalis</name>
    <dbReference type="NCBI Taxonomy" id="329854"/>
    <lineage>
        <taxon>Bacteria</taxon>
        <taxon>Pseudomonadati</taxon>
        <taxon>Bacteroidota</taxon>
        <taxon>Bacteroidia</taxon>
        <taxon>Bacteroidales</taxon>
        <taxon>Bacteroidaceae</taxon>
        <taxon>Bacteroides</taxon>
    </lineage>
</organism>
<proteinExistence type="predicted"/>
<evidence type="ECO:0000313" key="1">
    <source>
        <dbReference type="EMBL" id="KXT54888.1"/>
    </source>
</evidence>
<reference evidence="1 2" key="1">
    <citation type="submission" date="2016-02" db="EMBL/GenBank/DDBJ databases">
        <authorList>
            <person name="Wen L."/>
            <person name="He K."/>
            <person name="Yang H."/>
        </authorList>
    </citation>
    <scope>NUCLEOTIDE SEQUENCE [LARGE SCALE GENOMIC DNA]</scope>
    <source>
        <strain evidence="1 2">KLE1704</strain>
    </source>
</reference>
<name>A0A139LTW1_9BACE</name>
<accession>A0A139LTW1</accession>
<dbReference type="AlphaFoldDB" id="A0A139LTW1"/>
<dbReference type="Proteomes" id="UP000070319">
    <property type="component" value="Unassembled WGS sequence"/>
</dbReference>
<dbReference type="EMBL" id="LTDF01000035">
    <property type="protein sequence ID" value="KXT54888.1"/>
    <property type="molecule type" value="Genomic_DNA"/>
</dbReference>
<sequence>MGGVGYIDTIVKKVLIHVPEISAEPNEQQYAVCNDFGVIRRVDNEKTGNRDKCHCDKLYF</sequence>
<dbReference type="PATRIC" id="fig|329854.7.peg.500"/>
<comment type="caution">
    <text evidence="1">The sequence shown here is derived from an EMBL/GenBank/DDBJ whole genome shotgun (WGS) entry which is preliminary data.</text>
</comment>
<gene>
    <name evidence="1" type="ORF">HMPREF2531_00499</name>
</gene>
<protein>
    <submittedName>
        <fullName evidence="1">Uncharacterized protein</fullName>
    </submittedName>
</protein>